<sequence>MAEGATSPSGSQSANQASHPAPGRFQCVECQQTFGRVEHLTRHSRSHLKERFLKCSYCRKGFYRIDALRRHEQVHNEPKRSGLGKGYRACLACAAARRKCSGGIPCLGCQKRTIDCKYPASGRSRRATSTQVADDDVTSPVNDHQTPSGSEQSSSKAQDSPMSWSNTSASPRMNQDHDQTHATAANSLPSTNDANNLLYQSHPSTDYALSFVRDTVQLQAAMTPGLSGIHNTQPLTSPTSRSEPQNMEISSGSAPIQSFMEHQTNIGALDISNEADSEQTHHHNSVPEPWYQNNFSSINWLPDNWTPDFQIDGNLGPFDQQSLFFGQPSQANNLTYSLGNSGQNQTPRQLSRARDSMRRQSQAVDGPDVSSPSTQSTHSGGHFYVDGDGARLPRVRKIPYRHSDSYAHVFTSGSEEQFPAFKVPELGDIPEVADTNHIPQTTYSEILESFTHNCITTNHFSKFYDAAFPSRQLLSLCILLYRDNFDSILPFIHPATFDISSSHWLPLLAMAALGSHYLDAEHSEAFSIAMHEFLRRVIATVAEDRKYPRPSKLLLTQIKLLNCVGMLYCGDERLSTTAEAYHSDLASFCSTEWSRTFSEAEQSIINGADDVDYGWRRWHEAESRRRTGYCIWWLDCMWAFHFQKRPLLSLEDARVPIPCQEVLWEAQTALDWQQLHSCAEPSPSLHSAVQLAYIEKRIQSSTGEFSRILCIHALFRRTWEVETYFKQPLTLWTPTAEKQDIKTISRSMPVWLPGIQTYSKWRNSACDCLDILHWHANSVIGAASGMEHPTVLHLHLARVILLTPFRQIVQLAHLLTNEPLPTTEEDLDIPTLKKHIQRWALEDQHKARLAMIHAGVLFWHVRRFSTDAFYEPSSVFLATLALWAYGTFAARTSPLPQPQPDSQSPQAANKDDDDDDEAESLFPTSMQLDRPADDELVQLFVKRGASMRANITGVGNLCSAKGPVRVLVEGRNLLAGLKTWGERRRGIRVLSALIEVCRQEAGNGVGS</sequence>
<feature type="compositionally biased region" description="Polar residues" evidence="7">
    <location>
        <begin position="229"/>
        <end position="250"/>
    </location>
</feature>
<evidence type="ECO:0000313" key="11">
    <source>
        <dbReference type="Proteomes" id="UP000235786"/>
    </source>
</evidence>
<feature type="compositionally biased region" description="Polar residues" evidence="7">
    <location>
        <begin position="334"/>
        <end position="349"/>
    </location>
</feature>
<evidence type="ECO:0000256" key="2">
    <source>
        <dbReference type="ARBA" id="ARBA00022833"/>
    </source>
</evidence>
<accession>A0A2J6RDR2</accession>
<feature type="compositionally biased region" description="Polar residues" evidence="7">
    <location>
        <begin position="1"/>
        <end position="18"/>
    </location>
</feature>
<feature type="compositionally biased region" description="Polar residues" evidence="7">
    <location>
        <begin position="139"/>
        <end position="173"/>
    </location>
</feature>
<dbReference type="CDD" id="cd12148">
    <property type="entry name" value="fungal_TF_MHR"/>
    <property type="match status" value="1"/>
</dbReference>
<dbReference type="STRING" id="1149755.A0A2J6RDR2"/>
<dbReference type="PANTHER" id="PTHR47660:SF7">
    <property type="entry name" value="TRANSCRIPTION FACTOR WITH C2H2 AND ZN(2)-CYS(6) DNA BINDING DOMAIN (EUROFUNG)"/>
    <property type="match status" value="1"/>
</dbReference>
<keyword evidence="1" id="KW-0479">Metal-binding</keyword>
<proteinExistence type="predicted"/>
<evidence type="ECO:0000256" key="5">
    <source>
        <dbReference type="ARBA" id="ARBA00023242"/>
    </source>
</evidence>
<dbReference type="PANTHER" id="PTHR47660">
    <property type="entry name" value="TRANSCRIPTION FACTOR WITH C2H2 AND ZN(2)-CYS(6) DNA BINDING DOMAIN (EUROFUNG)-RELATED-RELATED"/>
    <property type="match status" value="1"/>
</dbReference>
<evidence type="ECO:0000256" key="3">
    <source>
        <dbReference type="ARBA" id="ARBA00023015"/>
    </source>
</evidence>
<organism evidence="10 11">
    <name type="scientific">Hyaloscypha variabilis (strain UAMH 11265 / GT02V1 / F)</name>
    <name type="common">Meliniomyces variabilis</name>
    <dbReference type="NCBI Taxonomy" id="1149755"/>
    <lineage>
        <taxon>Eukaryota</taxon>
        <taxon>Fungi</taxon>
        <taxon>Dikarya</taxon>
        <taxon>Ascomycota</taxon>
        <taxon>Pezizomycotina</taxon>
        <taxon>Leotiomycetes</taxon>
        <taxon>Helotiales</taxon>
        <taxon>Hyaloscyphaceae</taxon>
        <taxon>Hyaloscypha</taxon>
        <taxon>Hyaloscypha variabilis</taxon>
    </lineage>
</organism>
<gene>
    <name evidence="10" type="ORF">L207DRAFT_636618</name>
</gene>
<name>A0A2J6RDR2_HYAVF</name>
<dbReference type="SUPFAM" id="SSF57667">
    <property type="entry name" value="beta-beta-alpha zinc fingers"/>
    <property type="match status" value="1"/>
</dbReference>
<dbReference type="Proteomes" id="UP000235786">
    <property type="component" value="Unassembled WGS sequence"/>
</dbReference>
<feature type="region of interest" description="Disordered" evidence="7">
    <location>
        <begin position="225"/>
        <end position="250"/>
    </location>
</feature>
<evidence type="ECO:0000256" key="4">
    <source>
        <dbReference type="ARBA" id="ARBA00023163"/>
    </source>
</evidence>
<dbReference type="PROSITE" id="PS50157">
    <property type="entry name" value="ZINC_FINGER_C2H2_2"/>
    <property type="match status" value="2"/>
</dbReference>
<dbReference type="GO" id="GO:0000981">
    <property type="term" value="F:DNA-binding transcription factor activity, RNA polymerase II-specific"/>
    <property type="evidence" value="ECO:0007669"/>
    <property type="project" value="InterPro"/>
</dbReference>
<feature type="compositionally biased region" description="Polar residues" evidence="7">
    <location>
        <begin position="181"/>
        <end position="199"/>
    </location>
</feature>
<protein>
    <submittedName>
        <fullName evidence="10">Uncharacterized protein</fullName>
    </submittedName>
</protein>
<dbReference type="Gene3D" id="3.30.160.60">
    <property type="entry name" value="Classic Zinc Finger"/>
    <property type="match status" value="1"/>
</dbReference>
<dbReference type="Pfam" id="PF04082">
    <property type="entry name" value="Fungal_trans"/>
    <property type="match status" value="1"/>
</dbReference>
<dbReference type="PROSITE" id="PS00028">
    <property type="entry name" value="ZINC_FINGER_C2H2_1"/>
    <property type="match status" value="2"/>
</dbReference>
<feature type="region of interest" description="Disordered" evidence="7">
    <location>
        <begin position="1"/>
        <end position="21"/>
    </location>
</feature>
<feature type="region of interest" description="Disordered" evidence="7">
    <location>
        <begin position="334"/>
        <end position="388"/>
    </location>
</feature>
<keyword evidence="4" id="KW-0804">Transcription</keyword>
<feature type="region of interest" description="Disordered" evidence="7">
    <location>
        <begin position="893"/>
        <end position="925"/>
    </location>
</feature>
<dbReference type="EMBL" id="KZ613950">
    <property type="protein sequence ID" value="PMD36651.1"/>
    <property type="molecule type" value="Genomic_DNA"/>
</dbReference>
<dbReference type="InterPro" id="IPR007219">
    <property type="entry name" value="XnlR_reg_dom"/>
</dbReference>
<dbReference type="AlphaFoldDB" id="A0A2J6RDR2"/>
<dbReference type="PROSITE" id="PS50048">
    <property type="entry name" value="ZN2_CY6_FUNGAL_2"/>
    <property type="match status" value="1"/>
</dbReference>
<dbReference type="GO" id="GO:0008270">
    <property type="term" value="F:zinc ion binding"/>
    <property type="evidence" value="ECO:0007669"/>
    <property type="project" value="UniProtKB-KW"/>
</dbReference>
<keyword evidence="11" id="KW-1185">Reference proteome</keyword>
<keyword evidence="6" id="KW-0863">Zinc-finger</keyword>
<dbReference type="Gene3D" id="4.10.240.10">
    <property type="entry name" value="Zn(2)-C6 fungal-type DNA-binding domain"/>
    <property type="match status" value="1"/>
</dbReference>
<dbReference type="SUPFAM" id="SSF57701">
    <property type="entry name" value="Zn2/Cys6 DNA-binding domain"/>
    <property type="match status" value="1"/>
</dbReference>
<dbReference type="InterPro" id="IPR036236">
    <property type="entry name" value="Znf_C2H2_sf"/>
</dbReference>
<dbReference type="InterPro" id="IPR001138">
    <property type="entry name" value="Zn2Cys6_DnaBD"/>
</dbReference>
<dbReference type="GO" id="GO:0003677">
    <property type="term" value="F:DNA binding"/>
    <property type="evidence" value="ECO:0007669"/>
    <property type="project" value="InterPro"/>
</dbReference>
<reference evidence="10 11" key="1">
    <citation type="submission" date="2016-04" db="EMBL/GenBank/DDBJ databases">
        <title>A degradative enzymes factory behind the ericoid mycorrhizal symbiosis.</title>
        <authorList>
            <consortium name="DOE Joint Genome Institute"/>
            <person name="Martino E."/>
            <person name="Morin E."/>
            <person name="Grelet G."/>
            <person name="Kuo A."/>
            <person name="Kohler A."/>
            <person name="Daghino S."/>
            <person name="Barry K."/>
            <person name="Choi C."/>
            <person name="Cichocki N."/>
            <person name="Clum A."/>
            <person name="Copeland A."/>
            <person name="Hainaut M."/>
            <person name="Haridas S."/>
            <person name="Labutti K."/>
            <person name="Lindquist E."/>
            <person name="Lipzen A."/>
            <person name="Khouja H.-R."/>
            <person name="Murat C."/>
            <person name="Ohm R."/>
            <person name="Olson A."/>
            <person name="Spatafora J."/>
            <person name="Veneault-Fourrey C."/>
            <person name="Henrissat B."/>
            <person name="Grigoriev I."/>
            <person name="Martin F."/>
            <person name="Perotto S."/>
        </authorList>
    </citation>
    <scope>NUCLEOTIDE SEQUENCE [LARGE SCALE GENOMIC DNA]</scope>
    <source>
        <strain evidence="10 11">F</strain>
    </source>
</reference>
<feature type="region of interest" description="Disordered" evidence="7">
    <location>
        <begin position="121"/>
        <end position="199"/>
    </location>
</feature>
<dbReference type="InterPro" id="IPR013087">
    <property type="entry name" value="Znf_C2H2_type"/>
</dbReference>
<keyword evidence="5" id="KW-0539">Nucleus</keyword>
<feature type="domain" description="C2H2-type" evidence="9">
    <location>
        <begin position="53"/>
        <end position="80"/>
    </location>
</feature>
<dbReference type="SMART" id="SM00066">
    <property type="entry name" value="GAL4"/>
    <property type="match status" value="1"/>
</dbReference>
<feature type="domain" description="Zn(2)-C6 fungal-type" evidence="8">
    <location>
        <begin position="89"/>
        <end position="118"/>
    </location>
</feature>
<dbReference type="SMART" id="SM00355">
    <property type="entry name" value="ZnF_C2H2"/>
    <property type="match status" value="2"/>
</dbReference>
<dbReference type="Pfam" id="PF00172">
    <property type="entry name" value="Zn_clus"/>
    <property type="match status" value="1"/>
</dbReference>
<evidence type="ECO:0000256" key="1">
    <source>
        <dbReference type="ARBA" id="ARBA00022723"/>
    </source>
</evidence>
<evidence type="ECO:0000259" key="8">
    <source>
        <dbReference type="PROSITE" id="PS50048"/>
    </source>
</evidence>
<dbReference type="GO" id="GO:0006351">
    <property type="term" value="P:DNA-templated transcription"/>
    <property type="evidence" value="ECO:0007669"/>
    <property type="project" value="InterPro"/>
</dbReference>
<keyword evidence="2" id="KW-0862">Zinc</keyword>
<evidence type="ECO:0000313" key="10">
    <source>
        <dbReference type="EMBL" id="PMD36651.1"/>
    </source>
</evidence>
<feature type="compositionally biased region" description="Polar residues" evidence="7">
    <location>
        <begin position="370"/>
        <end position="379"/>
    </location>
</feature>
<dbReference type="OrthoDB" id="654211at2759"/>
<evidence type="ECO:0000256" key="7">
    <source>
        <dbReference type="SAM" id="MobiDB-lite"/>
    </source>
</evidence>
<evidence type="ECO:0000259" key="9">
    <source>
        <dbReference type="PROSITE" id="PS50157"/>
    </source>
</evidence>
<dbReference type="InterPro" id="IPR036864">
    <property type="entry name" value="Zn2-C6_fun-type_DNA-bd_sf"/>
</dbReference>
<feature type="domain" description="C2H2-type" evidence="9">
    <location>
        <begin position="25"/>
        <end position="52"/>
    </location>
</feature>
<evidence type="ECO:0000256" key="6">
    <source>
        <dbReference type="PROSITE-ProRule" id="PRU00042"/>
    </source>
</evidence>
<keyword evidence="3" id="KW-0805">Transcription regulation</keyword>